<gene>
    <name evidence="14" type="ordered locus">Dvul_1653</name>
</gene>
<dbReference type="SUPFAM" id="SSF51905">
    <property type="entry name" value="FAD/NAD(P)-binding domain"/>
    <property type="match status" value="1"/>
</dbReference>
<keyword evidence="5 9" id="KW-0520">NAD</keyword>
<keyword evidence="6" id="KW-1015">Disulfide bond</keyword>
<dbReference type="PRINTS" id="PR00368">
    <property type="entry name" value="FADPNR"/>
</dbReference>
<sequence length="456" mass="47158">MTYDVVILGAGPGGSRAALEAAAAGLRVAIVDKGSFGGTCLNWGCIPTKLLLGGTAAHPLLEVQKKLKTAQGTIDFDLTALQARKTRFINGTRQALEKQLRQAGIEVITGTARLAGPGHVEVVDGEGTRELAARNVIVATGSVPASFPGLAPDGEAVLDSTALLDVTEVPDSLIIVGGGAIGLEMGDFFSRLGTAITIVEGLDRLAPTEDPEIGQTLGKLLKREGWAIHTGRRVASLSTVEGKAQLRFEDGTELVADKALMAVGRRPATAGLGLETAGATLLGAGWVETNDHLLAAPGLYAIGDVNGRTLLAHAADHQARFVISHIASGSASSASGYPAPVMPSCIYGHTEVMRAGATVAELVASGHDVHVSTSQLIANPIAQAYGTTGGFIRVLWVEGQVRGISAVGHGVSHLVTLATVIVSQRWRREDVHGIIFAHPTLDEALEAALLAPSQKV</sequence>
<dbReference type="PIRSF" id="PIRSF000350">
    <property type="entry name" value="Mercury_reductase_MerA"/>
    <property type="match status" value="1"/>
</dbReference>
<evidence type="ECO:0000256" key="5">
    <source>
        <dbReference type="ARBA" id="ARBA00023027"/>
    </source>
</evidence>
<dbReference type="PANTHER" id="PTHR22912:SF151">
    <property type="entry name" value="DIHYDROLIPOYL DEHYDROGENASE, MITOCHONDRIAL"/>
    <property type="match status" value="1"/>
</dbReference>
<protein>
    <submittedName>
        <fullName evidence="14">Dihydrolipoamide dehydrogenase</fullName>
        <ecNumber evidence="14">1.8.1.4</ecNumber>
    </submittedName>
</protein>
<evidence type="ECO:0000259" key="13">
    <source>
        <dbReference type="Pfam" id="PF07992"/>
    </source>
</evidence>
<dbReference type="InterPro" id="IPR023753">
    <property type="entry name" value="FAD/NAD-binding_dom"/>
</dbReference>
<proteinExistence type="inferred from homology"/>
<keyword evidence="7 11" id="KW-0676">Redox-active center</keyword>
<organism evidence="14 15">
    <name type="scientific">Nitratidesulfovibrio vulgaris (strain DP4)</name>
    <name type="common">Desulfovibrio vulgaris</name>
    <dbReference type="NCBI Taxonomy" id="391774"/>
    <lineage>
        <taxon>Bacteria</taxon>
        <taxon>Pseudomonadati</taxon>
        <taxon>Thermodesulfobacteriota</taxon>
        <taxon>Desulfovibrionia</taxon>
        <taxon>Desulfovibrionales</taxon>
        <taxon>Desulfovibrionaceae</taxon>
        <taxon>Nitratidesulfovibrio</taxon>
    </lineage>
</organism>
<evidence type="ECO:0000313" key="15">
    <source>
        <dbReference type="Proteomes" id="UP000009173"/>
    </source>
</evidence>
<dbReference type="GO" id="GO:0006103">
    <property type="term" value="P:2-oxoglutarate metabolic process"/>
    <property type="evidence" value="ECO:0007669"/>
    <property type="project" value="TreeGrafter"/>
</dbReference>
<dbReference type="InterPro" id="IPR004099">
    <property type="entry name" value="Pyr_nucl-diS_OxRdtase_dimer"/>
</dbReference>
<accession>A0A0H3A7Z7</accession>
<evidence type="ECO:0000313" key="14">
    <source>
        <dbReference type="EMBL" id="ABM28670.1"/>
    </source>
</evidence>
<keyword evidence="2 11" id="KW-0285">Flavoprotein</keyword>
<dbReference type="KEGG" id="dvl:Dvul_1653"/>
<feature type="binding site" evidence="9">
    <location>
        <begin position="177"/>
        <end position="184"/>
    </location>
    <ligand>
        <name>NAD(+)</name>
        <dbReference type="ChEBI" id="CHEBI:57540"/>
    </ligand>
</feature>
<keyword evidence="4 11" id="KW-0560">Oxidoreductase</keyword>
<feature type="domain" description="Pyridine nucleotide-disulphide oxidoreductase dimerisation" evidence="12">
    <location>
        <begin position="342"/>
        <end position="448"/>
    </location>
</feature>
<evidence type="ECO:0000256" key="9">
    <source>
        <dbReference type="PIRSR" id="PIRSR000350-3"/>
    </source>
</evidence>
<evidence type="ECO:0000256" key="3">
    <source>
        <dbReference type="ARBA" id="ARBA00022827"/>
    </source>
</evidence>
<dbReference type="Gene3D" id="3.30.390.30">
    <property type="match status" value="1"/>
</dbReference>
<dbReference type="InterPro" id="IPR012999">
    <property type="entry name" value="Pyr_OxRdtase_I_AS"/>
</dbReference>
<name>A0A0H3A7Z7_NITV4</name>
<dbReference type="SUPFAM" id="SSF55424">
    <property type="entry name" value="FAD/NAD-linked reductases, dimerisation (C-terminal) domain"/>
    <property type="match status" value="1"/>
</dbReference>
<dbReference type="EMBL" id="CP000527">
    <property type="protein sequence ID" value="ABM28670.1"/>
    <property type="molecule type" value="Genomic_DNA"/>
</dbReference>
<feature type="binding site" evidence="9">
    <location>
        <position position="304"/>
    </location>
    <ligand>
        <name>FAD</name>
        <dbReference type="ChEBI" id="CHEBI:57692"/>
    </ligand>
</feature>
<keyword evidence="9" id="KW-0547">Nucleotide-binding</keyword>
<evidence type="ECO:0000256" key="6">
    <source>
        <dbReference type="ARBA" id="ARBA00023157"/>
    </source>
</evidence>
<reference evidence="15" key="1">
    <citation type="journal article" date="2009" name="Environ. Microbiol.">
        <title>Contribution of mobile genetic elements to Desulfovibrio vulgaris genome plasticity.</title>
        <authorList>
            <person name="Walker C.B."/>
            <person name="Stolyar S."/>
            <person name="Chivian D."/>
            <person name="Pinel N."/>
            <person name="Gabster J.A."/>
            <person name="Dehal P.S."/>
            <person name="He Z."/>
            <person name="Yang Z.K."/>
            <person name="Yen H.C."/>
            <person name="Zhou J."/>
            <person name="Wall J.D."/>
            <person name="Hazen T.C."/>
            <person name="Arkin A.P."/>
            <person name="Stahl D.A."/>
        </authorList>
    </citation>
    <scope>NUCLEOTIDE SEQUENCE [LARGE SCALE GENOMIC DNA]</scope>
    <source>
        <strain evidence="15">DP4</strain>
    </source>
</reference>
<dbReference type="GO" id="GO:0004148">
    <property type="term" value="F:dihydrolipoyl dehydrogenase (NADH) activity"/>
    <property type="evidence" value="ECO:0007669"/>
    <property type="project" value="UniProtKB-EC"/>
</dbReference>
<dbReference type="Gene3D" id="3.50.50.60">
    <property type="entry name" value="FAD/NAD(P)-binding domain"/>
    <property type="match status" value="2"/>
</dbReference>
<feature type="binding site" evidence="9">
    <location>
        <position position="200"/>
    </location>
    <ligand>
        <name>NAD(+)</name>
        <dbReference type="ChEBI" id="CHEBI:57540"/>
    </ligand>
</feature>
<dbReference type="Proteomes" id="UP000009173">
    <property type="component" value="Chromosome"/>
</dbReference>
<dbReference type="PRINTS" id="PR00411">
    <property type="entry name" value="PNDRDTASEI"/>
</dbReference>
<comment type="similarity">
    <text evidence="1 11">Belongs to the class-I pyridine nucleotide-disulfide oxidoreductase family.</text>
</comment>
<dbReference type="InterPro" id="IPR001100">
    <property type="entry name" value="Pyr_nuc-diS_OxRdtase"/>
</dbReference>
<feature type="active site" description="Proton acceptor" evidence="8">
    <location>
        <position position="438"/>
    </location>
</feature>
<feature type="domain" description="FAD/NAD(P)-binding" evidence="13">
    <location>
        <begin position="3"/>
        <end position="319"/>
    </location>
</feature>
<dbReference type="AlphaFoldDB" id="A0A0H3A7Z7"/>
<dbReference type="InterPro" id="IPR036188">
    <property type="entry name" value="FAD/NAD-bd_sf"/>
</dbReference>
<evidence type="ECO:0000256" key="8">
    <source>
        <dbReference type="PIRSR" id="PIRSR000350-2"/>
    </source>
</evidence>
<evidence type="ECO:0000256" key="1">
    <source>
        <dbReference type="ARBA" id="ARBA00007532"/>
    </source>
</evidence>
<dbReference type="EC" id="1.8.1.4" evidence="14"/>
<feature type="binding site" evidence="9">
    <location>
        <position position="49"/>
    </location>
    <ligand>
        <name>FAD</name>
        <dbReference type="ChEBI" id="CHEBI:57692"/>
    </ligand>
</feature>
<evidence type="ECO:0000256" key="2">
    <source>
        <dbReference type="ARBA" id="ARBA00022630"/>
    </source>
</evidence>
<dbReference type="InterPro" id="IPR016156">
    <property type="entry name" value="FAD/NAD-linked_Rdtase_dimer_sf"/>
</dbReference>
<evidence type="ECO:0000256" key="11">
    <source>
        <dbReference type="RuleBase" id="RU003691"/>
    </source>
</evidence>
<keyword evidence="3 9" id="KW-0274">FAD</keyword>
<feature type="binding site" evidence="9">
    <location>
        <position position="264"/>
    </location>
    <ligand>
        <name>NAD(+)</name>
        <dbReference type="ChEBI" id="CHEBI:57540"/>
    </ligand>
</feature>
<dbReference type="PROSITE" id="PS00076">
    <property type="entry name" value="PYRIDINE_REDOX_1"/>
    <property type="match status" value="1"/>
</dbReference>
<feature type="disulfide bond" description="Redox-active" evidence="10">
    <location>
        <begin position="40"/>
        <end position="45"/>
    </location>
</feature>
<comment type="cofactor">
    <cofactor evidence="9">
        <name>FAD</name>
        <dbReference type="ChEBI" id="CHEBI:57692"/>
    </cofactor>
    <text evidence="9">Binds 1 FAD per subunit.</text>
</comment>
<evidence type="ECO:0000256" key="4">
    <source>
        <dbReference type="ARBA" id="ARBA00023002"/>
    </source>
</evidence>
<feature type="binding site" evidence="9">
    <location>
        <begin position="140"/>
        <end position="142"/>
    </location>
    <ligand>
        <name>FAD</name>
        <dbReference type="ChEBI" id="CHEBI:57692"/>
    </ligand>
</feature>
<evidence type="ECO:0000259" key="12">
    <source>
        <dbReference type="Pfam" id="PF02852"/>
    </source>
</evidence>
<dbReference type="Pfam" id="PF07992">
    <property type="entry name" value="Pyr_redox_2"/>
    <property type="match status" value="1"/>
</dbReference>
<dbReference type="HOGENOM" id="CLU_016755_0_3_7"/>
<evidence type="ECO:0000256" key="7">
    <source>
        <dbReference type="ARBA" id="ARBA00023284"/>
    </source>
</evidence>
<dbReference type="RefSeq" id="WP_011792395.1">
    <property type="nucleotide sequence ID" value="NC_008751.1"/>
</dbReference>
<dbReference type="GO" id="GO:0050660">
    <property type="term" value="F:flavin adenine dinucleotide binding"/>
    <property type="evidence" value="ECO:0007669"/>
    <property type="project" value="TreeGrafter"/>
</dbReference>
<evidence type="ECO:0000256" key="10">
    <source>
        <dbReference type="PIRSR" id="PIRSR000350-4"/>
    </source>
</evidence>
<dbReference type="PANTHER" id="PTHR22912">
    <property type="entry name" value="DISULFIDE OXIDOREDUCTASE"/>
    <property type="match status" value="1"/>
</dbReference>
<dbReference type="Pfam" id="PF02852">
    <property type="entry name" value="Pyr_redox_dim"/>
    <property type="match status" value="1"/>
</dbReference>
<dbReference type="InterPro" id="IPR050151">
    <property type="entry name" value="Class-I_Pyr_Nuc-Dis_Oxidored"/>
</dbReference>